<dbReference type="InterPro" id="IPR052394">
    <property type="entry name" value="LRR-containing"/>
</dbReference>
<dbReference type="InterPro" id="IPR057334">
    <property type="entry name" value="PH_2nd_LRR"/>
</dbReference>
<feature type="compositionally biased region" description="Polar residues" evidence="1">
    <location>
        <begin position="1092"/>
        <end position="1105"/>
    </location>
</feature>
<comment type="caution">
    <text evidence="3">The sequence shown here is derived from an EMBL/GenBank/DDBJ whole genome shotgun (WGS) entry which is preliminary data.</text>
</comment>
<dbReference type="Pfam" id="PF25353">
    <property type="entry name" value="PH_2nd_LRR"/>
    <property type="match status" value="1"/>
</dbReference>
<evidence type="ECO:0000313" key="3">
    <source>
        <dbReference type="EMBL" id="KAK1769788.1"/>
    </source>
</evidence>
<feature type="compositionally biased region" description="Polar residues" evidence="1">
    <location>
        <begin position="1118"/>
        <end position="1127"/>
    </location>
</feature>
<feature type="compositionally biased region" description="Low complexity" evidence="1">
    <location>
        <begin position="30"/>
        <end position="39"/>
    </location>
</feature>
<evidence type="ECO:0000259" key="2">
    <source>
        <dbReference type="Pfam" id="PF25353"/>
    </source>
</evidence>
<feature type="compositionally biased region" description="Basic and acidic residues" evidence="1">
    <location>
        <begin position="1072"/>
        <end position="1081"/>
    </location>
</feature>
<dbReference type="RefSeq" id="XP_060286001.1">
    <property type="nucleotide sequence ID" value="XM_060424384.1"/>
</dbReference>
<protein>
    <submittedName>
        <fullName evidence="3">RNI-like protein</fullName>
    </submittedName>
</protein>
<feature type="compositionally biased region" description="Polar residues" evidence="1">
    <location>
        <begin position="1030"/>
        <end position="1047"/>
    </location>
</feature>
<feature type="compositionally biased region" description="Polar residues" evidence="1">
    <location>
        <begin position="16"/>
        <end position="29"/>
    </location>
</feature>
<dbReference type="AlphaFoldDB" id="A0AAJ0C6D2"/>
<evidence type="ECO:0000256" key="1">
    <source>
        <dbReference type="SAM" id="MobiDB-lite"/>
    </source>
</evidence>
<feature type="compositionally biased region" description="Low complexity" evidence="1">
    <location>
        <begin position="110"/>
        <end position="123"/>
    </location>
</feature>
<feature type="domain" description="LRR-containing protein second PH" evidence="2">
    <location>
        <begin position="279"/>
        <end position="413"/>
    </location>
</feature>
<dbReference type="PANTHER" id="PTHR24114">
    <property type="entry name" value="LEUCINE RICH REPEAT FAMILY PROTEIN"/>
    <property type="match status" value="1"/>
</dbReference>
<feature type="region of interest" description="Disordered" evidence="1">
    <location>
        <begin position="1"/>
        <end position="123"/>
    </location>
</feature>
<dbReference type="EMBL" id="MU839001">
    <property type="protein sequence ID" value="KAK1769788.1"/>
    <property type="molecule type" value="Genomic_DNA"/>
</dbReference>
<reference evidence="3" key="1">
    <citation type="submission" date="2023-06" db="EMBL/GenBank/DDBJ databases">
        <title>Genome-scale phylogeny and comparative genomics of the fungal order Sordariales.</title>
        <authorList>
            <consortium name="Lawrence Berkeley National Laboratory"/>
            <person name="Hensen N."/>
            <person name="Bonometti L."/>
            <person name="Westerberg I."/>
            <person name="Brannstrom I.O."/>
            <person name="Guillou S."/>
            <person name="Cros-Aarteil S."/>
            <person name="Calhoun S."/>
            <person name="Haridas S."/>
            <person name="Kuo A."/>
            <person name="Mondo S."/>
            <person name="Pangilinan J."/>
            <person name="Riley R."/>
            <person name="Labutti K."/>
            <person name="Andreopoulos B."/>
            <person name="Lipzen A."/>
            <person name="Chen C."/>
            <person name="Yanf M."/>
            <person name="Daum C."/>
            <person name="Ng V."/>
            <person name="Clum A."/>
            <person name="Steindorff A."/>
            <person name="Ohm R."/>
            <person name="Martin F."/>
            <person name="Silar P."/>
            <person name="Natvig D."/>
            <person name="Lalanne C."/>
            <person name="Gautier V."/>
            <person name="Ament-Velasquez S.L."/>
            <person name="Kruys A."/>
            <person name="Hutchinson M.I."/>
            <person name="Powell A.J."/>
            <person name="Barry K."/>
            <person name="Miller A.N."/>
            <person name="Grigoriev I.V."/>
            <person name="Debuchy R."/>
            <person name="Gladieux P."/>
            <person name="Thoren M.H."/>
            <person name="Johannesson H."/>
        </authorList>
    </citation>
    <scope>NUCLEOTIDE SEQUENCE</scope>
    <source>
        <strain evidence="3">8032-3</strain>
    </source>
</reference>
<keyword evidence="4" id="KW-1185">Reference proteome</keyword>
<feature type="region of interest" description="Disordered" evidence="1">
    <location>
        <begin position="1030"/>
        <end position="1139"/>
    </location>
</feature>
<proteinExistence type="predicted"/>
<dbReference type="GeneID" id="85307571"/>
<sequence>MDLLRRRQGDTMPFHAQQSGESDTAITRATSIPSSPTSSEGSKTADFLRYMKDRARRPFSRDSPPLSMTPMEPPGGGQHGRRPSKSLAQSAAFELLSRRNSGFSDDRSSVSRTPTTLSTSSVSSVDWRSQRVEGFAQLEPDSHLSRHKTPHIVVTSGYIVKVRRHSDAIVLFPQLAKEAPPGIPESAPEPLLVIPIGAVVSVFATESARYPFGFEVWWQSHNTTRFRHACFFFPLLVEREEQMDRISNAIRANNDGSKDLPRYPWEVEGPIRRLFAAEEPKYQHHRLEIFPVVPRGATRKNSLPKSDDKSPKSLEGHSFYLAIGANLCFYIEICKGTNKRGEVSMKHSSFGLITLERFQGDWAPQQEEFNITFRDPFKAPVTLELASRYYRQIIRVFGKADRCLKPAWPQTWQNLEIFRISELKEPQYLVPRGNYGSVHRTLDAYTAAYRCKPVDWEVNWRTQFAPEFRLLPSKDGARYSHMQLLAVLRALRYNDYFRSLSFRDVDLSVLFNCFDRYSRRSGVAYLSRSCVALGADEIEALHLSPVLQNEFHALAFCAETIRQIDFSNTFRAFPARAKNTTDALLSVQFLPPILNLLESTSAKCNNLILSGNALGRADVTHLVDSLKMGRLQGLDVSRCGLSDMDLRDLFEAIGYNAHPVQLLDISGNLGRIPATMLPNTIGLFMELRELNLYGTLLGAVQGPLLPFEALDNLVHLQELDISHSKVNEATLYDLERYLLHRTWRLESDEGAVSNFRRLVLNNCGITGKEASKLFNAIGEDHGLHMFLSGNPLEDGIGYLAHAIQHSRGPAGLHMDMIEFRDERNYALLMNALTVTEHLSLLSLVGTAPTPSPNVPCSEETLRTVEDFFSRNKSVSYLDLSGYCGKLDEGQLAKGFGHALQGLARNETLTHLWIRNQNLHEDVGTLGTVLRQNRTLMMFDCQGNGFNLTSLQFLVQALKDNCSIVEFPLSPGERDRIWQRVLVGWQQHPEQKSTLRLAKNRPSDQESALRKAFEQNLAELDGYLDRNLSAQEQGASDETWNPGTSSLGKGSRGRWPMELQTTTTTTTTTAGKDASRRPEEKTAAGTARRRGTVRSSAISINTSDSTPYHVRPEEGMESPTDTVGSASVTPPEPAGPGTPEDLIFQRVMQNLKENEYGDV</sequence>
<evidence type="ECO:0000313" key="4">
    <source>
        <dbReference type="Proteomes" id="UP001244011"/>
    </source>
</evidence>
<name>A0AAJ0C6D2_9PEZI</name>
<dbReference type="Gene3D" id="3.80.10.10">
    <property type="entry name" value="Ribonuclease Inhibitor"/>
    <property type="match status" value="1"/>
</dbReference>
<dbReference type="Proteomes" id="UP001244011">
    <property type="component" value="Unassembled WGS sequence"/>
</dbReference>
<dbReference type="PANTHER" id="PTHR24114:SF2">
    <property type="entry name" value="F-BOX DOMAIN-CONTAINING PROTEIN-RELATED"/>
    <property type="match status" value="1"/>
</dbReference>
<gene>
    <name evidence="3" type="ORF">QBC33DRAFT_446585</name>
</gene>
<dbReference type="SUPFAM" id="SSF52047">
    <property type="entry name" value="RNI-like"/>
    <property type="match status" value="1"/>
</dbReference>
<dbReference type="InterPro" id="IPR032675">
    <property type="entry name" value="LRR_dom_sf"/>
</dbReference>
<accession>A0AAJ0C6D2</accession>
<organism evidence="3 4">
    <name type="scientific">Phialemonium atrogriseum</name>
    <dbReference type="NCBI Taxonomy" id="1093897"/>
    <lineage>
        <taxon>Eukaryota</taxon>
        <taxon>Fungi</taxon>
        <taxon>Dikarya</taxon>
        <taxon>Ascomycota</taxon>
        <taxon>Pezizomycotina</taxon>
        <taxon>Sordariomycetes</taxon>
        <taxon>Sordariomycetidae</taxon>
        <taxon>Cephalothecales</taxon>
        <taxon>Cephalothecaceae</taxon>
        <taxon>Phialemonium</taxon>
    </lineage>
</organism>